<proteinExistence type="predicted"/>
<accession>A0ABU6IW68</accession>
<comment type="caution">
    <text evidence="1">The sequence shown here is derived from an EMBL/GenBank/DDBJ whole genome shotgun (WGS) entry which is preliminary data.</text>
</comment>
<keyword evidence="2" id="KW-1185">Reference proteome</keyword>
<reference evidence="1 2" key="1">
    <citation type="submission" date="2024-01" db="EMBL/GenBank/DDBJ databases">
        <title>novel species in genus Adlercreutzia.</title>
        <authorList>
            <person name="Liu X."/>
        </authorList>
    </citation>
    <scope>NUCLEOTIDE SEQUENCE [LARGE SCALE GENOMIC DNA]</scope>
    <source>
        <strain evidence="1 2">R22</strain>
    </source>
</reference>
<gene>
    <name evidence="1" type="ORF">VJ920_01850</name>
</gene>
<evidence type="ECO:0000313" key="2">
    <source>
        <dbReference type="Proteomes" id="UP001343724"/>
    </source>
</evidence>
<name>A0ABU6IW68_9ACTN</name>
<dbReference type="Proteomes" id="UP001343724">
    <property type="component" value="Unassembled WGS sequence"/>
</dbReference>
<dbReference type="EMBL" id="JAYMFH010000001">
    <property type="protein sequence ID" value="MEC4294053.1"/>
    <property type="molecule type" value="Genomic_DNA"/>
</dbReference>
<sequence length="67" mass="7870">MSQRRHDSLSRAEKIEAIWFHDDAQGDVFIVPIENTKVGRYRLVLTDGKIKWQKNISGETWAELWAK</sequence>
<dbReference type="RefSeq" id="WP_326454293.1">
    <property type="nucleotide sequence ID" value="NZ_JAYMFH010000001.1"/>
</dbReference>
<protein>
    <submittedName>
        <fullName evidence="1">Uncharacterized protein</fullName>
    </submittedName>
</protein>
<organism evidence="1 2">
    <name type="scientific">Adlercreutzia shanghongiae</name>
    <dbReference type="NCBI Taxonomy" id="3111773"/>
    <lineage>
        <taxon>Bacteria</taxon>
        <taxon>Bacillati</taxon>
        <taxon>Actinomycetota</taxon>
        <taxon>Coriobacteriia</taxon>
        <taxon>Eggerthellales</taxon>
        <taxon>Eggerthellaceae</taxon>
        <taxon>Adlercreutzia</taxon>
    </lineage>
</organism>
<evidence type="ECO:0000313" key="1">
    <source>
        <dbReference type="EMBL" id="MEC4294053.1"/>
    </source>
</evidence>